<organism evidence="3 4">
    <name type="scientific">Mycena belliarum</name>
    <dbReference type="NCBI Taxonomy" id="1033014"/>
    <lineage>
        <taxon>Eukaryota</taxon>
        <taxon>Fungi</taxon>
        <taxon>Dikarya</taxon>
        <taxon>Basidiomycota</taxon>
        <taxon>Agaricomycotina</taxon>
        <taxon>Agaricomycetes</taxon>
        <taxon>Agaricomycetidae</taxon>
        <taxon>Agaricales</taxon>
        <taxon>Marasmiineae</taxon>
        <taxon>Mycenaceae</taxon>
        <taxon>Mycena</taxon>
    </lineage>
</organism>
<evidence type="ECO:0000313" key="3">
    <source>
        <dbReference type="EMBL" id="KAJ7095426.1"/>
    </source>
</evidence>
<evidence type="ECO:0000313" key="4">
    <source>
        <dbReference type="Proteomes" id="UP001222325"/>
    </source>
</evidence>
<dbReference type="AlphaFoldDB" id="A0AAD6UAB2"/>
<dbReference type="Proteomes" id="UP001222325">
    <property type="component" value="Unassembled WGS sequence"/>
</dbReference>
<reference evidence="3" key="1">
    <citation type="submission" date="2023-03" db="EMBL/GenBank/DDBJ databases">
        <title>Massive genome expansion in bonnet fungi (Mycena s.s.) driven by repeated elements and novel gene families across ecological guilds.</title>
        <authorList>
            <consortium name="Lawrence Berkeley National Laboratory"/>
            <person name="Harder C.B."/>
            <person name="Miyauchi S."/>
            <person name="Viragh M."/>
            <person name="Kuo A."/>
            <person name="Thoen E."/>
            <person name="Andreopoulos B."/>
            <person name="Lu D."/>
            <person name="Skrede I."/>
            <person name="Drula E."/>
            <person name="Henrissat B."/>
            <person name="Morin E."/>
            <person name="Kohler A."/>
            <person name="Barry K."/>
            <person name="LaButti K."/>
            <person name="Morin E."/>
            <person name="Salamov A."/>
            <person name="Lipzen A."/>
            <person name="Mereny Z."/>
            <person name="Hegedus B."/>
            <person name="Baldrian P."/>
            <person name="Stursova M."/>
            <person name="Weitz H."/>
            <person name="Taylor A."/>
            <person name="Grigoriev I.V."/>
            <person name="Nagy L.G."/>
            <person name="Martin F."/>
            <person name="Kauserud H."/>
        </authorList>
    </citation>
    <scope>NUCLEOTIDE SEQUENCE</scope>
    <source>
        <strain evidence="3">CBHHK173m</strain>
    </source>
</reference>
<dbReference type="EMBL" id="JARJCN010000013">
    <property type="protein sequence ID" value="KAJ7095426.1"/>
    <property type="molecule type" value="Genomic_DNA"/>
</dbReference>
<sequence>MVSAVMRHIPAPTHLKLAQKYYAERVEELRTLITAEEQQFKAIVAEIDQIRAGQRDEEVEARITGISTPEREAEGEGGEATIAEGPEAVALEESAPVDTSNLISDEPPEVDMPVAEPHTSPQEEEITPSVAPPPSPPDASMEDVETRPEATTSPPSLCVESPPPEALSSPPENLDHLMQASDDESPGKPQTDDVPLPVLEEPVNVVPEQAEEMEQTKETQQAAEDEAEFMNEARPLTEDLPMETSEAVSAAPVEELTSELVDDVQVEVEVETETADEEMDRSQSKLESDDISSHLLLTARVHSPSSVYLSHTHTCPGSETWSPTPT</sequence>
<accession>A0AAD6UAB2</accession>
<proteinExistence type="predicted"/>
<comment type="caution">
    <text evidence="3">The sequence shown here is derived from an EMBL/GenBank/DDBJ whole genome shotgun (WGS) entry which is preliminary data.</text>
</comment>
<feature type="coiled-coil region" evidence="1">
    <location>
        <begin position="206"/>
        <end position="233"/>
    </location>
</feature>
<evidence type="ECO:0000256" key="1">
    <source>
        <dbReference type="SAM" id="Coils"/>
    </source>
</evidence>
<protein>
    <submittedName>
        <fullName evidence="3">Uncharacterized protein</fullName>
    </submittedName>
</protein>
<evidence type="ECO:0000256" key="2">
    <source>
        <dbReference type="SAM" id="MobiDB-lite"/>
    </source>
</evidence>
<feature type="region of interest" description="Disordered" evidence="2">
    <location>
        <begin position="92"/>
        <end position="200"/>
    </location>
</feature>
<name>A0AAD6UAB2_9AGAR</name>
<keyword evidence="4" id="KW-1185">Reference proteome</keyword>
<gene>
    <name evidence="3" type="ORF">B0H15DRAFT_798631</name>
</gene>
<keyword evidence="1" id="KW-0175">Coiled coil</keyword>